<evidence type="ECO:0000256" key="2">
    <source>
        <dbReference type="ARBA" id="ARBA00023015"/>
    </source>
</evidence>
<keyword evidence="4" id="KW-0804">Transcription</keyword>
<keyword evidence="9" id="KW-1185">Reference proteome</keyword>
<dbReference type="InterPro" id="IPR036390">
    <property type="entry name" value="WH_DNA-bd_sf"/>
</dbReference>
<evidence type="ECO:0000313" key="8">
    <source>
        <dbReference type="EMBL" id="CAB4005275.1"/>
    </source>
</evidence>
<keyword evidence="5 6" id="KW-0539">Nucleus</keyword>
<feature type="compositionally biased region" description="Low complexity" evidence="7">
    <location>
        <begin position="178"/>
        <end position="187"/>
    </location>
</feature>
<dbReference type="Gene3D" id="1.10.10.10">
    <property type="entry name" value="Winged helix-like DNA-binding domain superfamily/Winged helix DNA-binding domain"/>
    <property type="match status" value="1"/>
</dbReference>
<sequence length="451" mass="52150">MANYQLHGQGQDTGAFSNPTMANQVDFNCRTSRHNCSAIHYSYFPYVPTQPQEYFWSPCKCIGANEDKVKPPYSYIALIAMAVENQPDKKITLNGIYQFIIERFPYYRKNRHGWQNSIRHNLSLNDCFVKVPRDDKKAGKGSYWSLDPDSYNMFENGSYLRRRKRFKKKKESREDSESSFGETSRSSSQERDTSPQGQTHDNIASWPPTTHERTSVINTNIPSGYFPLNLEHQVEQVNDPFRRQEEFPFQTEQRNDVSPCESRFPPQCSRTDQTIPAHNITSPNNPNLTDSNWRGYQSQQNPNYRPIHNPTLNFNSNHGKDKPRLFSGYPAVAEEMYSNPQISSPLNPARSAPCNVPARTAPYYEEDMNRHPKQYTERYVRNHANNFQPPFPSEYTTFEENQRCLAREGQNVSKVCSSNEGQWNGFTPPRTEHTGTNIFTARPPFGNCSWS</sequence>
<dbReference type="PRINTS" id="PR00053">
    <property type="entry name" value="FORKHEAD"/>
</dbReference>
<dbReference type="SUPFAM" id="SSF46785">
    <property type="entry name" value="Winged helix' DNA-binding domain"/>
    <property type="match status" value="1"/>
</dbReference>
<gene>
    <name evidence="8" type="ORF">PACLA_8A084875</name>
</gene>
<proteinExistence type="predicted"/>
<dbReference type="FunFam" id="1.10.10.10:FF:000016">
    <property type="entry name" value="Forkhead box protein I1"/>
    <property type="match status" value="1"/>
</dbReference>
<dbReference type="InterPro" id="IPR030456">
    <property type="entry name" value="TF_fork_head_CS_2"/>
</dbReference>
<dbReference type="PROSITE" id="PS50039">
    <property type="entry name" value="FORK_HEAD_3"/>
    <property type="match status" value="1"/>
</dbReference>
<feature type="compositionally biased region" description="Polar residues" evidence="7">
    <location>
        <begin position="268"/>
        <end position="289"/>
    </location>
</feature>
<dbReference type="GO" id="GO:0000978">
    <property type="term" value="F:RNA polymerase II cis-regulatory region sequence-specific DNA binding"/>
    <property type="evidence" value="ECO:0007669"/>
    <property type="project" value="TreeGrafter"/>
</dbReference>
<evidence type="ECO:0000256" key="4">
    <source>
        <dbReference type="ARBA" id="ARBA00023163"/>
    </source>
</evidence>
<dbReference type="GO" id="GO:0009653">
    <property type="term" value="P:anatomical structure morphogenesis"/>
    <property type="evidence" value="ECO:0007669"/>
    <property type="project" value="TreeGrafter"/>
</dbReference>
<name>A0A7D9EA36_PARCT</name>
<dbReference type="Proteomes" id="UP001152795">
    <property type="component" value="Unassembled WGS sequence"/>
</dbReference>
<evidence type="ECO:0000256" key="6">
    <source>
        <dbReference type="PROSITE-ProRule" id="PRU00089"/>
    </source>
</evidence>
<evidence type="ECO:0000256" key="1">
    <source>
        <dbReference type="ARBA" id="ARBA00004123"/>
    </source>
</evidence>
<evidence type="ECO:0000313" key="9">
    <source>
        <dbReference type="Proteomes" id="UP001152795"/>
    </source>
</evidence>
<dbReference type="InterPro" id="IPR001766">
    <property type="entry name" value="Fork_head_dom"/>
</dbReference>
<dbReference type="PANTHER" id="PTHR11829">
    <property type="entry name" value="FORKHEAD BOX PROTEIN"/>
    <property type="match status" value="1"/>
</dbReference>
<dbReference type="InterPro" id="IPR036388">
    <property type="entry name" value="WH-like_DNA-bd_sf"/>
</dbReference>
<evidence type="ECO:0000256" key="5">
    <source>
        <dbReference type="ARBA" id="ARBA00023242"/>
    </source>
</evidence>
<accession>A0A7D9EA36</accession>
<comment type="caution">
    <text evidence="8">The sequence shown here is derived from an EMBL/GenBank/DDBJ whole genome shotgun (WGS) entry which is preliminary data.</text>
</comment>
<dbReference type="OrthoDB" id="5954824at2759"/>
<protein>
    <submittedName>
        <fullName evidence="8">Forkhead box C2</fullName>
    </submittedName>
</protein>
<feature type="region of interest" description="Disordered" evidence="7">
    <location>
        <begin position="250"/>
        <end position="289"/>
    </location>
</feature>
<evidence type="ECO:0000256" key="7">
    <source>
        <dbReference type="SAM" id="MobiDB-lite"/>
    </source>
</evidence>
<dbReference type="PROSITE" id="PS00658">
    <property type="entry name" value="FORK_HEAD_2"/>
    <property type="match status" value="1"/>
</dbReference>
<reference evidence="8" key="1">
    <citation type="submission" date="2020-04" db="EMBL/GenBank/DDBJ databases">
        <authorList>
            <person name="Alioto T."/>
            <person name="Alioto T."/>
            <person name="Gomez Garrido J."/>
        </authorList>
    </citation>
    <scope>NUCLEOTIDE SEQUENCE</scope>
    <source>
        <strain evidence="8">A484AB</strain>
    </source>
</reference>
<organism evidence="8 9">
    <name type="scientific">Paramuricea clavata</name>
    <name type="common">Red gorgonian</name>
    <name type="synonym">Violescent sea-whip</name>
    <dbReference type="NCBI Taxonomy" id="317549"/>
    <lineage>
        <taxon>Eukaryota</taxon>
        <taxon>Metazoa</taxon>
        <taxon>Cnidaria</taxon>
        <taxon>Anthozoa</taxon>
        <taxon>Octocorallia</taxon>
        <taxon>Malacalcyonacea</taxon>
        <taxon>Plexauridae</taxon>
        <taxon>Paramuricea</taxon>
    </lineage>
</organism>
<evidence type="ECO:0000256" key="3">
    <source>
        <dbReference type="ARBA" id="ARBA00023125"/>
    </source>
</evidence>
<dbReference type="InterPro" id="IPR050211">
    <property type="entry name" value="FOX_domain-containing"/>
</dbReference>
<dbReference type="PANTHER" id="PTHR11829:SF388">
    <property type="entry name" value="FORK HEAD DOMAIN-CONTAINING PROTEIN L1-RELATED"/>
    <property type="match status" value="1"/>
</dbReference>
<dbReference type="GO" id="GO:0000981">
    <property type="term" value="F:DNA-binding transcription factor activity, RNA polymerase II-specific"/>
    <property type="evidence" value="ECO:0007669"/>
    <property type="project" value="TreeGrafter"/>
</dbReference>
<dbReference type="SMART" id="SM00339">
    <property type="entry name" value="FH"/>
    <property type="match status" value="1"/>
</dbReference>
<keyword evidence="2" id="KW-0805">Transcription regulation</keyword>
<feature type="region of interest" description="Disordered" evidence="7">
    <location>
        <begin position="164"/>
        <end position="215"/>
    </location>
</feature>
<dbReference type="EMBL" id="CACRXK020005148">
    <property type="protein sequence ID" value="CAB4005275.1"/>
    <property type="molecule type" value="Genomic_DNA"/>
</dbReference>
<dbReference type="GO" id="GO:0005634">
    <property type="term" value="C:nucleus"/>
    <property type="evidence" value="ECO:0007669"/>
    <property type="project" value="UniProtKB-SubCell"/>
</dbReference>
<comment type="subcellular location">
    <subcellularLocation>
        <location evidence="1 6">Nucleus</location>
    </subcellularLocation>
</comment>
<dbReference type="AlphaFoldDB" id="A0A7D9EA36"/>
<keyword evidence="3 6" id="KW-0238">DNA-binding</keyword>
<dbReference type="Pfam" id="PF00250">
    <property type="entry name" value="Forkhead"/>
    <property type="match status" value="1"/>
</dbReference>
<feature type="DNA-binding region" description="Fork-head" evidence="6">
    <location>
        <begin position="70"/>
        <end position="164"/>
    </location>
</feature>
<dbReference type="GO" id="GO:0030154">
    <property type="term" value="P:cell differentiation"/>
    <property type="evidence" value="ECO:0007669"/>
    <property type="project" value="TreeGrafter"/>
</dbReference>